<organism evidence="5 6">
    <name type="scientific">Ideonella livida</name>
    <dbReference type="NCBI Taxonomy" id="2707176"/>
    <lineage>
        <taxon>Bacteria</taxon>
        <taxon>Pseudomonadati</taxon>
        <taxon>Pseudomonadota</taxon>
        <taxon>Betaproteobacteria</taxon>
        <taxon>Burkholderiales</taxon>
        <taxon>Sphaerotilaceae</taxon>
        <taxon>Ideonella</taxon>
    </lineage>
</organism>
<dbReference type="GO" id="GO:0055085">
    <property type="term" value="P:transmembrane transport"/>
    <property type="evidence" value="ECO:0007669"/>
    <property type="project" value="InterPro"/>
</dbReference>
<protein>
    <submittedName>
        <fullName evidence="5">TRAP transporter substrate-binding protein</fullName>
    </submittedName>
</protein>
<evidence type="ECO:0000313" key="6">
    <source>
        <dbReference type="Proteomes" id="UP000484255"/>
    </source>
</evidence>
<dbReference type="EMBL" id="JAAGOH010000055">
    <property type="protein sequence ID" value="NDY93947.1"/>
    <property type="molecule type" value="Genomic_DNA"/>
</dbReference>
<comment type="similarity">
    <text evidence="1">Belongs to the bacterial solute-binding protein 7 family.</text>
</comment>
<keyword evidence="6" id="KW-1185">Reference proteome</keyword>
<evidence type="ECO:0000313" key="5">
    <source>
        <dbReference type="EMBL" id="NDY93947.1"/>
    </source>
</evidence>
<sequence length="336" mass="36744">MKNPWKKLAVAAALMASALAVQATEIREQTLRFAFQSIKEHPLGVGAQRFADLVASKSGGKITVKLFPNGTLGGDLQTVSALQGGVLDMTALSSGLLAGQVKEFALFDLPFMFSSGREADAIVDGPVGQQLGKMLQDKGLVSLGYWELGFRNLTNSRHAVASLDDFKGLKVRVVQSPIYIDLFRALGTNPVPMPFPEVYGALESKAVDGQENPLKSIELSRFDEVQSHVTLTRHIYSPLSILIGRKSWERLNADEQKIIADAARESQAFQRQNARAEDEKSLATLKKRMKVTELPAAEVDKIRQRIQPVVDKYAASVGEPMMKQLQAELAKARAAK</sequence>
<dbReference type="Proteomes" id="UP000484255">
    <property type="component" value="Unassembled WGS sequence"/>
</dbReference>
<dbReference type="PANTHER" id="PTHR33376:SF7">
    <property type="entry name" value="C4-DICARBOXYLATE-BINDING PROTEIN DCTB"/>
    <property type="match status" value="1"/>
</dbReference>
<name>A0A7C9TP15_9BURK</name>
<dbReference type="Gene3D" id="3.40.190.170">
    <property type="entry name" value="Bacterial extracellular solute-binding protein, family 7"/>
    <property type="match status" value="1"/>
</dbReference>
<dbReference type="InterPro" id="IPR018389">
    <property type="entry name" value="DctP_fam"/>
</dbReference>
<dbReference type="InterPro" id="IPR004682">
    <property type="entry name" value="TRAP_DctP"/>
</dbReference>
<accession>A0A7C9TP15</accession>
<dbReference type="PANTHER" id="PTHR33376">
    <property type="match status" value="1"/>
</dbReference>
<feature type="signal peptide" evidence="4">
    <location>
        <begin position="1"/>
        <end position="23"/>
    </location>
</feature>
<evidence type="ECO:0000256" key="1">
    <source>
        <dbReference type="ARBA" id="ARBA00009023"/>
    </source>
</evidence>
<dbReference type="PIRSF" id="PIRSF006470">
    <property type="entry name" value="DctB"/>
    <property type="match status" value="1"/>
</dbReference>
<evidence type="ECO:0000256" key="3">
    <source>
        <dbReference type="ARBA" id="ARBA00022729"/>
    </source>
</evidence>
<proteinExistence type="inferred from homology"/>
<dbReference type="AlphaFoldDB" id="A0A7C9TP15"/>
<dbReference type="RefSeq" id="WP_163459972.1">
    <property type="nucleotide sequence ID" value="NZ_JAAGOH010000055.1"/>
</dbReference>
<gene>
    <name evidence="5" type="ORF">G3A44_22400</name>
</gene>
<keyword evidence="3 4" id="KW-0732">Signal</keyword>
<comment type="caution">
    <text evidence="5">The sequence shown here is derived from an EMBL/GenBank/DDBJ whole genome shotgun (WGS) entry which is preliminary data.</text>
</comment>
<dbReference type="GO" id="GO:0030288">
    <property type="term" value="C:outer membrane-bounded periplasmic space"/>
    <property type="evidence" value="ECO:0007669"/>
    <property type="project" value="InterPro"/>
</dbReference>
<dbReference type="NCBIfam" id="NF037995">
    <property type="entry name" value="TRAP_S1"/>
    <property type="match status" value="1"/>
</dbReference>
<keyword evidence="2" id="KW-0813">Transport</keyword>
<evidence type="ECO:0000256" key="4">
    <source>
        <dbReference type="SAM" id="SignalP"/>
    </source>
</evidence>
<feature type="chain" id="PRO_5028896999" evidence="4">
    <location>
        <begin position="24"/>
        <end position="336"/>
    </location>
</feature>
<evidence type="ECO:0000256" key="2">
    <source>
        <dbReference type="ARBA" id="ARBA00022448"/>
    </source>
</evidence>
<dbReference type="CDD" id="cd13679">
    <property type="entry name" value="PBP2_TRAP_YiaO_like"/>
    <property type="match status" value="1"/>
</dbReference>
<reference evidence="5 6" key="1">
    <citation type="submission" date="2020-02" db="EMBL/GenBank/DDBJ databases">
        <title>Ideonella bacterium strain TBM-1.</title>
        <authorList>
            <person name="Chen W.-M."/>
        </authorList>
    </citation>
    <scope>NUCLEOTIDE SEQUENCE [LARGE SCALE GENOMIC DNA]</scope>
    <source>
        <strain evidence="5 6">TBM-1</strain>
    </source>
</reference>
<dbReference type="NCBIfam" id="TIGR00787">
    <property type="entry name" value="dctP"/>
    <property type="match status" value="1"/>
</dbReference>
<dbReference type="InterPro" id="IPR038404">
    <property type="entry name" value="TRAP_DctP_sf"/>
</dbReference>
<dbReference type="Pfam" id="PF03480">
    <property type="entry name" value="DctP"/>
    <property type="match status" value="1"/>
</dbReference>